<comment type="caution">
    <text evidence="1">The sequence shown here is derived from an EMBL/GenBank/DDBJ whole genome shotgun (WGS) entry which is preliminary data.</text>
</comment>
<organism evidence="1 2">
    <name type="scientific">Mycena metata</name>
    <dbReference type="NCBI Taxonomy" id="1033252"/>
    <lineage>
        <taxon>Eukaryota</taxon>
        <taxon>Fungi</taxon>
        <taxon>Dikarya</taxon>
        <taxon>Basidiomycota</taxon>
        <taxon>Agaricomycotina</taxon>
        <taxon>Agaricomycetes</taxon>
        <taxon>Agaricomycetidae</taxon>
        <taxon>Agaricales</taxon>
        <taxon>Marasmiineae</taxon>
        <taxon>Mycenaceae</taxon>
        <taxon>Mycena</taxon>
    </lineage>
</organism>
<evidence type="ECO:0000313" key="2">
    <source>
        <dbReference type="Proteomes" id="UP001215598"/>
    </source>
</evidence>
<dbReference type="EMBL" id="JARKIB010000025">
    <property type="protein sequence ID" value="KAJ7765694.1"/>
    <property type="molecule type" value="Genomic_DNA"/>
</dbReference>
<reference evidence="1" key="1">
    <citation type="submission" date="2023-03" db="EMBL/GenBank/DDBJ databases">
        <title>Massive genome expansion in bonnet fungi (Mycena s.s.) driven by repeated elements and novel gene families across ecological guilds.</title>
        <authorList>
            <consortium name="Lawrence Berkeley National Laboratory"/>
            <person name="Harder C.B."/>
            <person name="Miyauchi S."/>
            <person name="Viragh M."/>
            <person name="Kuo A."/>
            <person name="Thoen E."/>
            <person name="Andreopoulos B."/>
            <person name="Lu D."/>
            <person name="Skrede I."/>
            <person name="Drula E."/>
            <person name="Henrissat B."/>
            <person name="Morin E."/>
            <person name="Kohler A."/>
            <person name="Barry K."/>
            <person name="LaButti K."/>
            <person name="Morin E."/>
            <person name="Salamov A."/>
            <person name="Lipzen A."/>
            <person name="Mereny Z."/>
            <person name="Hegedus B."/>
            <person name="Baldrian P."/>
            <person name="Stursova M."/>
            <person name="Weitz H."/>
            <person name="Taylor A."/>
            <person name="Grigoriev I.V."/>
            <person name="Nagy L.G."/>
            <person name="Martin F."/>
            <person name="Kauserud H."/>
        </authorList>
    </citation>
    <scope>NUCLEOTIDE SEQUENCE</scope>
    <source>
        <strain evidence="1">CBHHK182m</strain>
    </source>
</reference>
<evidence type="ECO:0000313" key="1">
    <source>
        <dbReference type="EMBL" id="KAJ7765694.1"/>
    </source>
</evidence>
<accession>A0AAD7JIQ0</accession>
<proteinExistence type="predicted"/>
<protein>
    <submittedName>
        <fullName evidence="1">Uncharacterized protein</fullName>
    </submittedName>
</protein>
<name>A0AAD7JIQ0_9AGAR</name>
<gene>
    <name evidence="1" type="ORF">B0H16DRAFT_1524034</name>
</gene>
<keyword evidence="2" id="KW-1185">Reference proteome</keyword>
<sequence length="168" mass="17037">MSVAEAGRAVAISVTDAGRLERMLSAGDATSAISLVTADPMSEAMEPGRPVTMGAAALVRAVATTPTSLVATERMLVAVATSLRMGETFSPRSLVTAETALAAILVRVAGRAVRIVRSLAAAETRLPANSVTAITSLTTGEAIAPRSLVAAERKPPTRSVTVGRAAVA</sequence>
<dbReference type="Proteomes" id="UP001215598">
    <property type="component" value="Unassembled WGS sequence"/>
</dbReference>
<dbReference type="AlphaFoldDB" id="A0AAD7JIQ0"/>